<dbReference type="Gene3D" id="3.30.450.20">
    <property type="entry name" value="PAS domain"/>
    <property type="match status" value="2"/>
</dbReference>
<dbReference type="PROSITE" id="PS50801">
    <property type="entry name" value="STAS"/>
    <property type="match status" value="1"/>
</dbReference>
<dbReference type="AlphaFoldDB" id="A0A9X3WYF7"/>
<dbReference type="Proteomes" id="UP001151081">
    <property type="component" value="Unassembled WGS sequence"/>
</dbReference>
<dbReference type="InterPro" id="IPR000014">
    <property type="entry name" value="PAS"/>
</dbReference>
<dbReference type="InterPro" id="IPR036513">
    <property type="entry name" value="STAS_dom_sf"/>
</dbReference>
<gene>
    <name evidence="6" type="ORF">KEG57_09035</name>
</gene>
<protein>
    <submittedName>
        <fullName evidence="6">PAS domain S-box protein</fullName>
    </submittedName>
</protein>
<feature type="domain" description="PAS" evidence="3">
    <location>
        <begin position="164"/>
        <end position="246"/>
    </location>
</feature>
<comment type="caution">
    <text evidence="6">The sequence shown here is derived from an EMBL/GenBank/DDBJ whole genome shotgun (WGS) entry which is preliminary data.</text>
</comment>
<proteinExistence type="predicted"/>
<keyword evidence="7" id="KW-1185">Reference proteome</keyword>
<dbReference type="InterPro" id="IPR013767">
    <property type="entry name" value="PAS_fold"/>
</dbReference>
<evidence type="ECO:0000256" key="2">
    <source>
        <dbReference type="SAM" id="Coils"/>
    </source>
</evidence>
<dbReference type="RefSeq" id="WP_272417675.1">
    <property type="nucleotide sequence ID" value="NZ_JAGTJJ010000002.1"/>
</dbReference>
<evidence type="ECO:0000259" key="5">
    <source>
        <dbReference type="PROSITE" id="PS50801"/>
    </source>
</evidence>
<dbReference type="CDD" id="cd00130">
    <property type="entry name" value="PAS"/>
    <property type="match status" value="2"/>
</dbReference>
<keyword evidence="2" id="KW-0175">Coiled coil</keyword>
<dbReference type="Pfam" id="PF00989">
    <property type="entry name" value="PAS"/>
    <property type="match status" value="1"/>
</dbReference>
<feature type="domain" description="PAS" evidence="3">
    <location>
        <begin position="56"/>
        <end position="81"/>
    </location>
</feature>
<dbReference type="Pfam" id="PF08448">
    <property type="entry name" value="PAS_4"/>
    <property type="match status" value="1"/>
</dbReference>
<dbReference type="PANTHER" id="PTHR33745:SF3">
    <property type="entry name" value="RSBT CO-ANTAGONIST PROTEIN RSBRC"/>
    <property type="match status" value="1"/>
</dbReference>
<feature type="coiled-coil region" evidence="2">
    <location>
        <begin position="1"/>
        <end position="28"/>
    </location>
</feature>
<organism evidence="6 7">
    <name type="scientific">Polyangium jinanense</name>
    <dbReference type="NCBI Taxonomy" id="2829994"/>
    <lineage>
        <taxon>Bacteria</taxon>
        <taxon>Pseudomonadati</taxon>
        <taxon>Myxococcota</taxon>
        <taxon>Polyangia</taxon>
        <taxon>Polyangiales</taxon>
        <taxon>Polyangiaceae</taxon>
        <taxon>Polyangium</taxon>
    </lineage>
</organism>
<dbReference type="Pfam" id="PF01740">
    <property type="entry name" value="STAS"/>
    <property type="match status" value="1"/>
</dbReference>
<feature type="domain" description="PAC" evidence="4">
    <location>
        <begin position="237"/>
        <end position="288"/>
    </location>
</feature>
<evidence type="ECO:0000313" key="6">
    <source>
        <dbReference type="EMBL" id="MDC3980637.1"/>
    </source>
</evidence>
<evidence type="ECO:0000313" key="7">
    <source>
        <dbReference type="Proteomes" id="UP001151081"/>
    </source>
</evidence>
<dbReference type="EMBL" id="JAGTJJ010000002">
    <property type="protein sequence ID" value="MDC3980637.1"/>
    <property type="molecule type" value="Genomic_DNA"/>
</dbReference>
<dbReference type="InterPro" id="IPR002645">
    <property type="entry name" value="STAS_dom"/>
</dbReference>
<sequence>MKDDATRIAELEAEVRVLRARVAELEAKAAGRPASAEVSFDEAFIGSLGRATIGWNLEGLVTRWSEEAARLLGYSRQQALGMLITDLMGTHKRTPEELRQWADRMMSQPTATMRAQYMTSDGRALQVQWSHTVLCDAEGQPTEVLSEVEDVTDQQATERALRDSQRLLLAVLDNTPSYVFVKDMQGRFLLVNRQVEAYLGKSRAEIAGLTDYDIFSRDVAAFFHRQDEEALRTGRAMQYEQTLPSPDGPLSYLALKFPVLDAQANPMAIAVICTDITERRRAEEEQALLRDQVIEAQKAALRELSTPLMPLAEGVVALPLVGAIDAQRAEEIMDTLLDGVNRYGAHTAILDVTGVRNMDIDVAGALVRAARAAELLGARVVITGIRGELAQTLVHLGEGFGGLTTRSTLRAGIAWALRR</sequence>
<dbReference type="SMART" id="SM00091">
    <property type="entry name" value="PAS"/>
    <property type="match status" value="2"/>
</dbReference>
<feature type="domain" description="STAS" evidence="5">
    <location>
        <begin position="305"/>
        <end position="416"/>
    </location>
</feature>
<dbReference type="Gene3D" id="3.30.750.24">
    <property type="entry name" value="STAS domain"/>
    <property type="match status" value="1"/>
</dbReference>
<dbReference type="GO" id="GO:0006355">
    <property type="term" value="P:regulation of DNA-templated transcription"/>
    <property type="evidence" value="ECO:0007669"/>
    <property type="project" value="InterPro"/>
</dbReference>
<name>A0A9X3WYF7_9BACT</name>
<dbReference type="PANTHER" id="PTHR33745">
    <property type="entry name" value="RSBT ANTAGONIST PROTEIN RSBS-RELATED"/>
    <property type="match status" value="1"/>
</dbReference>
<dbReference type="InterPro" id="IPR035965">
    <property type="entry name" value="PAS-like_dom_sf"/>
</dbReference>
<dbReference type="InterPro" id="IPR051932">
    <property type="entry name" value="Bact_StressResp_Reg"/>
</dbReference>
<evidence type="ECO:0000256" key="1">
    <source>
        <dbReference type="ARBA" id="ARBA00022553"/>
    </source>
</evidence>
<accession>A0A9X3WYF7</accession>
<dbReference type="PROSITE" id="PS50113">
    <property type="entry name" value="PAC"/>
    <property type="match status" value="2"/>
</dbReference>
<dbReference type="CDD" id="cd07041">
    <property type="entry name" value="STAS_RsbR_RsbS_like"/>
    <property type="match status" value="1"/>
</dbReference>
<dbReference type="PROSITE" id="PS50112">
    <property type="entry name" value="PAS"/>
    <property type="match status" value="2"/>
</dbReference>
<dbReference type="SUPFAM" id="SSF55785">
    <property type="entry name" value="PYP-like sensor domain (PAS domain)"/>
    <property type="match status" value="2"/>
</dbReference>
<evidence type="ECO:0000259" key="4">
    <source>
        <dbReference type="PROSITE" id="PS50113"/>
    </source>
</evidence>
<reference evidence="6 7" key="1">
    <citation type="submission" date="2021-04" db="EMBL/GenBank/DDBJ databases">
        <title>Genome analysis of Polyangium sp.</title>
        <authorList>
            <person name="Li Y."/>
            <person name="Wang J."/>
        </authorList>
    </citation>
    <scope>NUCLEOTIDE SEQUENCE [LARGE SCALE GENOMIC DNA]</scope>
    <source>
        <strain evidence="6 7">SDU14</strain>
    </source>
</reference>
<evidence type="ECO:0000259" key="3">
    <source>
        <dbReference type="PROSITE" id="PS50112"/>
    </source>
</evidence>
<dbReference type="InterPro" id="IPR013656">
    <property type="entry name" value="PAS_4"/>
</dbReference>
<feature type="domain" description="PAC" evidence="4">
    <location>
        <begin position="111"/>
        <end position="163"/>
    </location>
</feature>
<dbReference type="SUPFAM" id="SSF52091">
    <property type="entry name" value="SpoIIaa-like"/>
    <property type="match status" value="1"/>
</dbReference>
<dbReference type="InterPro" id="IPR000700">
    <property type="entry name" value="PAS-assoc_C"/>
</dbReference>
<keyword evidence="1" id="KW-0597">Phosphoprotein</keyword>
<dbReference type="NCBIfam" id="TIGR00229">
    <property type="entry name" value="sensory_box"/>
    <property type="match status" value="2"/>
</dbReference>